<comment type="caution">
    <text evidence="1">The sequence shown here is derived from an EMBL/GenBank/DDBJ whole genome shotgun (WGS) entry which is preliminary data.</text>
</comment>
<keyword evidence="2" id="KW-1185">Reference proteome</keyword>
<protein>
    <submittedName>
        <fullName evidence="1">Uncharacterized protein</fullName>
    </submittedName>
</protein>
<dbReference type="Proteomes" id="UP000272015">
    <property type="component" value="Unassembled WGS sequence"/>
</dbReference>
<name>A0A3A5MKR1_9MICO</name>
<dbReference type="EMBL" id="QZVS01000070">
    <property type="protein sequence ID" value="RJT89635.1"/>
    <property type="molecule type" value="Genomic_DNA"/>
</dbReference>
<proteinExistence type="predicted"/>
<dbReference type="AlphaFoldDB" id="A0A3A5MKR1"/>
<dbReference type="OrthoDB" id="4412570at2"/>
<accession>A0A3A5MKR1</accession>
<reference evidence="1 2" key="1">
    <citation type="submission" date="2018-09" db="EMBL/GenBank/DDBJ databases">
        <title>Novel species of Cryobacterium.</title>
        <authorList>
            <person name="Liu Q."/>
            <person name="Xin Y.-H."/>
        </authorList>
    </citation>
    <scope>NUCLEOTIDE SEQUENCE [LARGE SCALE GENOMIC DNA]</scope>
    <source>
        <strain evidence="1 2">Hh39</strain>
    </source>
</reference>
<organism evidence="1 2">
    <name type="scientific">Cryobacterium melibiosiphilum</name>
    <dbReference type="NCBI Taxonomy" id="995039"/>
    <lineage>
        <taxon>Bacteria</taxon>
        <taxon>Bacillati</taxon>
        <taxon>Actinomycetota</taxon>
        <taxon>Actinomycetes</taxon>
        <taxon>Micrococcales</taxon>
        <taxon>Microbacteriaceae</taxon>
        <taxon>Cryobacterium</taxon>
    </lineage>
</organism>
<evidence type="ECO:0000313" key="2">
    <source>
        <dbReference type="Proteomes" id="UP000272015"/>
    </source>
</evidence>
<dbReference type="RefSeq" id="WP_119973130.1">
    <property type="nucleotide sequence ID" value="NZ_JBHSQA010000006.1"/>
</dbReference>
<evidence type="ECO:0000313" key="1">
    <source>
        <dbReference type="EMBL" id="RJT89635.1"/>
    </source>
</evidence>
<gene>
    <name evidence="1" type="ORF">D6T64_05980</name>
</gene>
<sequence>MIDIRAGRSIAKVALVGVLGLVLTAGALPPADDAAATDDTLPASFVMVPGQQKTVHTDASAGALGIEIPGTRSVEAVPVENIPSGYFTGQGAALLSTELPGAQVSTFRTFSGSQSVIQINEPDATTEFRFPLDLPRDASASIAADGSVTISDPANHTLGAFDIPWAFDADGEAVPTFFEIDGEDLVQTVAHSPEMSFPIVADPTTAWGWTVCVASVGALVAGNMLVATKITKLGGVAKVIIKLKAAKNADTRWSALLTFFGEFTGIGAVLTNCR</sequence>